<accession>A0A024SJB9</accession>
<evidence type="ECO:0000256" key="2">
    <source>
        <dbReference type="SAM" id="SignalP"/>
    </source>
</evidence>
<dbReference type="EMBL" id="KI911141">
    <property type="protein sequence ID" value="ETS04502.1"/>
    <property type="molecule type" value="Genomic_DNA"/>
</dbReference>
<keyword evidence="1" id="KW-0175">Coiled coil</keyword>
<feature type="coiled-coil region" evidence="1">
    <location>
        <begin position="264"/>
        <end position="358"/>
    </location>
</feature>
<protein>
    <submittedName>
        <fullName evidence="3">Uncharacterized protein</fullName>
    </submittedName>
</protein>
<evidence type="ECO:0000313" key="4">
    <source>
        <dbReference type="Proteomes" id="UP000024376"/>
    </source>
</evidence>
<feature type="signal peptide" evidence="2">
    <location>
        <begin position="1"/>
        <end position="19"/>
    </location>
</feature>
<keyword evidence="2" id="KW-0732">Signal</keyword>
<dbReference type="OrthoDB" id="4876528at2759"/>
<name>A0A024SJB9_HYPJR</name>
<dbReference type="Proteomes" id="UP000024376">
    <property type="component" value="Unassembled WGS sequence"/>
</dbReference>
<dbReference type="AlphaFoldDB" id="A0A024SJB9"/>
<dbReference type="KEGG" id="trr:M419DRAFT_73201"/>
<organism evidence="3 4">
    <name type="scientific">Hypocrea jecorina (strain ATCC 56765 / BCRC 32924 / NRRL 11460 / Rut C-30)</name>
    <name type="common">Trichoderma reesei</name>
    <dbReference type="NCBI Taxonomy" id="1344414"/>
    <lineage>
        <taxon>Eukaryota</taxon>
        <taxon>Fungi</taxon>
        <taxon>Dikarya</taxon>
        <taxon>Ascomycota</taxon>
        <taxon>Pezizomycotina</taxon>
        <taxon>Sordariomycetes</taxon>
        <taxon>Hypocreomycetidae</taxon>
        <taxon>Hypocreales</taxon>
        <taxon>Hypocreaceae</taxon>
        <taxon>Trichoderma</taxon>
    </lineage>
</organism>
<gene>
    <name evidence="3" type="ORF">M419DRAFT_73201</name>
</gene>
<proteinExistence type="predicted"/>
<evidence type="ECO:0000256" key="1">
    <source>
        <dbReference type="SAM" id="Coils"/>
    </source>
</evidence>
<feature type="chain" id="PRO_5001533984" evidence="2">
    <location>
        <begin position="20"/>
        <end position="370"/>
    </location>
</feature>
<reference evidence="4" key="1">
    <citation type="journal article" date="2013" name="Ind. Biotechnol.">
        <title>Comparative genomics analysis of Trichoderma reesei strains.</title>
        <authorList>
            <person name="Koike H."/>
            <person name="Aerts A."/>
            <person name="LaButti K."/>
            <person name="Grigoriev I.V."/>
            <person name="Baker S.E."/>
        </authorList>
    </citation>
    <scope>NUCLEOTIDE SEQUENCE [LARGE SCALE GENOMIC DNA]</scope>
    <source>
        <strain evidence="4">ATCC 56765 / BCRC 32924 / NRRL 11460 / Rut C-30</strain>
    </source>
</reference>
<evidence type="ECO:0000313" key="3">
    <source>
        <dbReference type="EMBL" id="ETS04502.1"/>
    </source>
</evidence>
<dbReference type="HOGENOM" id="CLU_750193_0_0_1"/>
<sequence>MQSSLFAATFFSLLTLGLAAECHPKVEPIPSFSLSDGRNLQNDIHGNQFDPPLDFPFTIDPAHTASFSVGSAIACLENAYTFESTRIGQTDLANAIQNIMDECDNGDGTSKGPITIGRTQRPSPARLAKLHWRRLKSCSQPTISAERVLSGVEATCTHKYFHKKPVTASLTSGRHQDSTMQPTMDAKPNIMPTMAMKLAPQYGSRGTWSSQFVASYAMPFNAYTKTNSDLEFELEQDETTGMPTKAVITENTQNAGLHAMDRLVQDLLASQKGLEDEKRKAEQKDAEIARLKGEMGQLQQRECVEDAEQVKELRRLLAFHIKNEEQLARRFRDLQAVNKDLEAQLQAAETALEERNRLFSSLEVARAPEE</sequence>